<keyword evidence="2" id="KW-1185">Reference proteome</keyword>
<feature type="non-terminal residue" evidence="1">
    <location>
        <position position="1"/>
    </location>
</feature>
<comment type="caution">
    <text evidence="1">The sequence shown here is derived from an EMBL/GenBank/DDBJ whole genome shotgun (WGS) entry which is preliminary data.</text>
</comment>
<evidence type="ECO:0000313" key="1">
    <source>
        <dbReference type="EMBL" id="KAF4757120.1"/>
    </source>
</evidence>
<dbReference type="AlphaFoldDB" id="A0A7J6UIJ8"/>
<evidence type="ECO:0000313" key="2">
    <source>
        <dbReference type="Proteomes" id="UP000553632"/>
    </source>
</evidence>
<feature type="non-terminal residue" evidence="1">
    <location>
        <position position="114"/>
    </location>
</feature>
<name>A0A7J6UIJ8_PEROL</name>
<accession>A0A7J6UIJ8</accession>
<protein>
    <submittedName>
        <fullName evidence="1">Vacuolar protein</fullName>
    </submittedName>
</protein>
<sequence>VCPEDDPTQSSFTHIPVDSTKSVGFCDPFRTKHYLLVRVEFEKNVSSLYRIDVDDCPSSMPITRKGFPATTLQILPSPSCEGGVLIRLRPYNPNLHLAAFDKTGDHAADSSTAE</sequence>
<reference evidence="1 2" key="1">
    <citation type="submission" date="2020-04" db="EMBL/GenBank/DDBJ databases">
        <title>Perkinsus olseni comparative genomics.</title>
        <authorList>
            <person name="Bogema D.R."/>
        </authorList>
    </citation>
    <scope>NUCLEOTIDE SEQUENCE [LARGE SCALE GENOMIC DNA]</scope>
    <source>
        <strain evidence="1 2">ATCC PRA-207</strain>
    </source>
</reference>
<dbReference type="EMBL" id="JABANO010003012">
    <property type="protein sequence ID" value="KAF4757120.1"/>
    <property type="molecule type" value="Genomic_DNA"/>
</dbReference>
<proteinExistence type="predicted"/>
<organism evidence="1 2">
    <name type="scientific">Perkinsus olseni</name>
    <name type="common">Perkinsus atlanticus</name>
    <dbReference type="NCBI Taxonomy" id="32597"/>
    <lineage>
        <taxon>Eukaryota</taxon>
        <taxon>Sar</taxon>
        <taxon>Alveolata</taxon>
        <taxon>Perkinsozoa</taxon>
        <taxon>Perkinsea</taxon>
        <taxon>Perkinsida</taxon>
        <taxon>Perkinsidae</taxon>
        <taxon>Perkinsus</taxon>
    </lineage>
</organism>
<gene>
    <name evidence="1" type="primary">VPS13A_7</name>
    <name evidence="1" type="ORF">FOZ63_024066</name>
</gene>
<dbReference type="Proteomes" id="UP000553632">
    <property type="component" value="Unassembled WGS sequence"/>
</dbReference>